<accession>A0ABW1WDU9</accession>
<comment type="caution">
    <text evidence="4">The sequence shown here is derived from an EMBL/GenBank/DDBJ whole genome shotgun (WGS) entry which is preliminary data.</text>
</comment>
<evidence type="ECO:0000256" key="1">
    <source>
        <dbReference type="ARBA" id="ARBA00022741"/>
    </source>
</evidence>
<dbReference type="PROSITE" id="PS50893">
    <property type="entry name" value="ABC_TRANSPORTER_2"/>
    <property type="match status" value="1"/>
</dbReference>
<keyword evidence="5" id="KW-1185">Reference proteome</keyword>
<dbReference type="RefSeq" id="WP_253052730.1">
    <property type="nucleotide sequence ID" value="NZ_JAMXWN010000002.1"/>
</dbReference>
<dbReference type="EMBL" id="JBHSTQ010000003">
    <property type="protein sequence ID" value="MFC6385737.1"/>
    <property type="molecule type" value="Genomic_DNA"/>
</dbReference>
<dbReference type="InterPro" id="IPR003439">
    <property type="entry name" value="ABC_transporter-like_ATP-bd"/>
</dbReference>
<evidence type="ECO:0000256" key="2">
    <source>
        <dbReference type="ARBA" id="ARBA00022840"/>
    </source>
</evidence>
<keyword evidence="2 4" id="KW-0067">ATP-binding</keyword>
<reference evidence="5" key="1">
    <citation type="journal article" date="2019" name="Int. J. Syst. Evol. Microbiol.">
        <title>The Global Catalogue of Microorganisms (GCM) 10K type strain sequencing project: providing services to taxonomists for standard genome sequencing and annotation.</title>
        <authorList>
            <consortium name="The Broad Institute Genomics Platform"/>
            <consortium name="The Broad Institute Genome Sequencing Center for Infectious Disease"/>
            <person name="Wu L."/>
            <person name="Ma J."/>
        </authorList>
    </citation>
    <scope>NUCLEOTIDE SEQUENCE [LARGE SCALE GENOMIC DNA]</scope>
    <source>
        <strain evidence="5">CCUG 42001</strain>
    </source>
</reference>
<organism evidence="4 5">
    <name type="scientific">Sporolactobacillus kofuensis</name>
    <dbReference type="NCBI Taxonomy" id="269672"/>
    <lineage>
        <taxon>Bacteria</taxon>
        <taxon>Bacillati</taxon>
        <taxon>Bacillota</taxon>
        <taxon>Bacilli</taxon>
        <taxon>Bacillales</taxon>
        <taxon>Sporolactobacillaceae</taxon>
        <taxon>Sporolactobacillus</taxon>
    </lineage>
</organism>
<dbReference type="Proteomes" id="UP001596267">
    <property type="component" value="Unassembled WGS sequence"/>
</dbReference>
<dbReference type="SUPFAM" id="SSF52540">
    <property type="entry name" value="P-loop containing nucleoside triphosphate hydrolases"/>
    <property type="match status" value="1"/>
</dbReference>
<gene>
    <name evidence="4" type="ORF">ACFP7A_03895</name>
</gene>
<dbReference type="PANTHER" id="PTHR43158">
    <property type="entry name" value="SKFA PEPTIDE EXPORT ATP-BINDING PROTEIN SKFE"/>
    <property type="match status" value="1"/>
</dbReference>
<feature type="domain" description="ABC transporter" evidence="3">
    <location>
        <begin position="4"/>
        <end position="214"/>
    </location>
</feature>
<keyword evidence="1" id="KW-0547">Nucleotide-binding</keyword>
<evidence type="ECO:0000313" key="5">
    <source>
        <dbReference type="Proteomes" id="UP001596267"/>
    </source>
</evidence>
<proteinExistence type="predicted"/>
<dbReference type="GO" id="GO:0005524">
    <property type="term" value="F:ATP binding"/>
    <property type="evidence" value="ECO:0007669"/>
    <property type="project" value="UniProtKB-KW"/>
</dbReference>
<evidence type="ECO:0000313" key="4">
    <source>
        <dbReference type="EMBL" id="MFC6385737.1"/>
    </source>
</evidence>
<dbReference type="SMART" id="SM00382">
    <property type="entry name" value="AAA"/>
    <property type="match status" value="1"/>
</dbReference>
<dbReference type="PANTHER" id="PTHR43158:SF7">
    <property type="entry name" value="ABC TRANSPORTER, ATP-BINDING PROTEIN"/>
    <property type="match status" value="1"/>
</dbReference>
<dbReference type="InterPro" id="IPR017871">
    <property type="entry name" value="ABC_transporter-like_CS"/>
</dbReference>
<protein>
    <submittedName>
        <fullName evidence="4">ATP-binding cassette domain-containing protein</fullName>
    </submittedName>
</protein>
<evidence type="ECO:0000259" key="3">
    <source>
        <dbReference type="PROSITE" id="PS50893"/>
    </source>
</evidence>
<dbReference type="Gene3D" id="3.40.50.300">
    <property type="entry name" value="P-loop containing nucleotide triphosphate hydrolases"/>
    <property type="match status" value="1"/>
</dbReference>
<dbReference type="InterPro" id="IPR027417">
    <property type="entry name" value="P-loop_NTPase"/>
</dbReference>
<dbReference type="PROSITE" id="PS00211">
    <property type="entry name" value="ABC_TRANSPORTER_1"/>
    <property type="match status" value="1"/>
</dbReference>
<dbReference type="Pfam" id="PF00005">
    <property type="entry name" value="ABC_tran"/>
    <property type="match status" value="1"/>
</dbReference>
<sequence length="214" mass="23822">MTTVIADHVSKKIKRADVLNDISYTFYDKHIYGLSGRNGSGKTMLIRALCGLIYINHGTIKINEKVLHRDISFPSSIGVIIEKTDLLPEYSAFTNLKILSKVKRVASDQDIKSAIERVGLDPTSKMPVRKFSLGMKQRLSIAQAIFEKPEILLLDEPTNAIDKNGVELVRDILVEEKERGALIVIASHNQDDLDILADTVLTVEEGHLVGNDEK</sequence>
<dbReference type="InterPro" id="IPR003593">
    <property type="entry name" value="AAA+_ATPase"/>
</dbReference>
<name>A0ABW1WDU9_9BACL</name>